<feature type="transmembrane region" description="Helical" evidence="6">
    <location>
        <begin position="148"/>
        <end position="171"/>
    </location>
</feature>
<evidence type="ECO:0000259" key="7">
    <source>
        <dbReference type="Pfam" id="PF02687"/>
    </source>
</evidence>
<dbReference type="GO" id="GO:0055085">
    <property type="term" value="P:transmembrane transport"/>
    <property type="evidence" value="ECO:0007669"/>
    <property type="project" value="UniProtKB-UniRule"/>
</dbReference>
<protein>
    <submittedName>
        <fullName evidence="8">FtsX-like permease family protein</fullName>
    </submittedName>
</protein>
<feature type="transmembrane region" description="Helical" evidence="6">
    <location>
        <begin position="590"/>
        <end position="612"/>
    </location>
</feature>
<name>A0A927XKI9_9STRE</name>
<dbReference type="GO" id="GO:0005886">
    <property type="term" value="C:plasma membrane"/>
    <property type="evidence" value="ECO:0007669"/>
    <property type="project" value="UniProtKB-SubCell"/>
</dbReference>
<reference evidence="8" key="1">
    <citation type="submission" date="2019-04" db="EMBL/GenBank/DDBJ databases">
        <title>Evolution of Biomass-Degrading Anaerobic Consortia Revealed by Metagenomics.</title>
        <authorList>
            <person name="Peng X."/>
        </authorList>
    </citation>
    <scope>NUCLEOTIDE SEQUENCE</scope>
    <source>
        <strain evidence="8">SIG195</strain>
    </source>
</reference>
<comment type="subcellular location">
    <subcellularLocation>
        <location evidence="1 6">Cell membrane</location>
        <topology evidence="1 6">Multi-pass membrane protein</topology>
    </subcellularLocation>
</comment>
<dbReference type="InterPro" id="IPR003838">
    <property type="entry name" value="ABC3_permease_C"/>
</dbReference>
<evidence type="ECO:0000313" key="9">
    <source>
        <dbReference type="Proteomes" id="UP000700800"/>
    </source>
</evidence>
<feature type="domain" description="ABC3 transporter permease C-terminal" evidence="7">
    <location>
        <begin position="57"/>
        <end position="176"/>
    </location>
</feature>
<accession>A0A927XKI9</accession>
<evidence type="ECO:0000256" key="4">
    <source>
        <dbReference type="ARBA" id="ARBA00022989"/>
    </source>
</evidence>
<dbReference type="EMBL" id="SVAF01000016">
    <property type="protein sequence ID" value="MBE6164992.1"/>
    <property type="molecule type" value="Genomic_DNA"/>
</dbReference>
<keyword evidence="4 6" id="KW-1133">Transmembrane helix</keyword>
<evidence type="ECO:0000256" key="5">
    <source>
        <dbReference type="ARBA" id="ARBA00023136"/>
    </source>
</evidence>
<dbReference type="Proteomes" id="UP000700800">
    <property type="component" value="Unassembled WGS sequence"/>
</dbReference>
<dbReference type="PIRSF" id="PIRSF018968">
    <property type="entry name" value="ABC_permease_BceB"/>
    <property type="match status" value="1"/>
</dbReference>
<gene>
    <name evidence="8" type="ORF">E7156_06780</name>
</gene>
<comment type="caution">
    <text evidence="8">The sequence shown here is derived from an EMBL/GenBank/DDBJ whole genome shotgun (WGS) entry which is preliminary data.</text>
</comment>
<feature type="transmembrane region" description="Helical" evidence="6">
    <location>
        <begin position="97"/>
        <end position="128"/>
    </location>
</feature>
<evidence type="ECO:0000256" key="1">
    <source>
        <dbReference type="ARBA" id="ARBA00004651"/>
    </source>
</evidence>
<sequence>MFYAKLAWSNLKKSVNIFGPFLLTSTILFLLNCSTLLILFSPVGKSMSYGAATLGLSIVVLFIFSIIMEIYSYNFLLKQRSREFGLYNILGMNRFQISLVSTIELIVIFVGVIILGSLLSAVFSQLFYLIFINLLHYNQLVMTLSPAAFISTAFAFAAIFFFLELINLFNIRRSSPLALFKRQEQGEKEPRGNILFALLSIICLGSGYYLSISSTRIAALVVLYRFFIAVVLVIIGTYLFYISFMTWYLKHRRKNKKYFYQPEHFVTTAQMIFRMKQNAVGLANITLLAVMAFVTIATTTSLYVNTQKQADDMFPKDTQITVYSTTDTDAEAFFKTAVIDKLDKPESDYIIYYAGSSVIPVSTDKEITITDQDIDTPDLAKMGSLYIMTQDDLKNLGNSLPTLKENQTAFYVQKGNSQLEKLTLFGKELDNVENLRSVIFPDIANTYNPALLIVSDKNVLNELQELFTQHNFQFQSNFTGYADLSKAEIAKITNDDGYISDETGQYFDSDGNAATGIVDTKSSFLEDMYGFTGGFLFTGFLLGISFLLGAALIIYYKQRSEGIEDKKSYKILQEVGMGEKEVKRAINSQILLVFFMPLGFAVLHFAVALVMLKQMLLMFGVTSSSMIYTVSGITILSITVIYFFIYKFTSRTYYKIIER</sequence>
<feature type="transmembrane region" description="Helical" evidence="6">
    <location>
        <begin position="49"/>
        <end position="76"/>
    </location>
</feature>
<keyword evidence="3 6" id="KW-0812">Transmembrane</keyword>
<keyword evidence="6" id="KW-0813">Transport</keyword>
<proteinExistence type="inferred from homology"/>
<comment type="similarity">
    <text evidence="6">Belongs to the ABC-4 integral membrane protein family.</text>
</comment>
<evidence type="ECO:0000256" key="6">
    <source>
        <dbReference type="PIRNR" id="PIRNR018968"/>
    </source>
</evidence>
<evidence type="ECO:0000256" key="2">
    <source>
        <dbReference type="ARBA" id="ARBA00022475"/>
    </source>
</evidence>
<feature type="transmembrane region" description="Helical" evidence="6">
    <location>
        <begin position="279"/>
        <end position="304"/>
    </location>
</feature>
<organism evidence="8 9">
    <name type="scientific">Streptococcus gallolyticus</name>
    <dbReference type="NCBI Taxonomy" id="315405"/>
    <lineage>
        <taxon>Bacteria</taxon>
        <taxon>Bacillati</taxon>
        <taxon>Bacillota</taxon>
        <taxon>Bacilli</taxon>
        <taxon>Lactobacillales</taxon>
        <taxon>Streptococcaceae</taxon>
        <taxon>Streptococcus</taxon>
    </lineage>
</organism>
<feature type="transmembrane region" description="Helical" evidence="6">
    <location>
        <begin position="21"/>
        <end position="43"/>
    </location>
</feature>
<evidence type="ECO:0000256" key="3">
    <source>
        <dbReference type="ARBA" id="ARBA00022692"/>
    </source>
</evidence>
<feature type="transmembrane region" description="Helical" evidence="6">
    <location>
        <begin position="528"/>
        <end position="556"/>
    </location>
</feature>
<feature type="transmembrane region" description="Helical" evidence="6">
    <location>
        <begin position="222"/>
        <end position="249"/>
    </location>
</feature>
<feature type="transmembrane region" description="Helical" evidence="6">
    <location>
        <begin position="624"/>
        <end position="645"/>
    </location>
</feature>
<dbReference type="PANTHER" id="PTHR46795">
    <property type="entry name" value="ABC TRANSPORTER PERMEASE-RELATED-RELATED"/>
    <property type="match status" value="1"/>
</dbReference>
<dbReference type="Pfam" id="PF02687">
    <property type="entry name" value="FtsX"/>
    <property type="match status" value="1"/>
</dbReference>
<keyword evidence="5 6" id="KW-0472">Membrane</keyword>
<feature type="transmembrane region" description="Helical" evidence="6">
    <location>
        <begin position="192"/>
        <end position="210"/>
    </location>
</feature>
<dbReference type="InterPro" id="IPR027022">
    <property type="entry name" value="ABC_permease_BceB-typ"/>
</dbReference>
<dbReference type="InterPro" id="IPR052536">
    <property type="entry name" value="ABC-4_Integral_Memb_Prot"/>
</dbReference>
<dbReference type="PANTHER" id="PTHR46795:SF3">
    <property type="entry name" value="ABC TRANSPORTER PERMEASE"/>
    <property type="match status" value="1"/>
</dbReference>
<evidence type="ECO:0000313" key="8">
    <source>
        <dbReference type="EMBL" id="MBE6164992.1"/>
    </source>
</evidence>
<dbReference type="AlphaFoldDB" id="A0A927XKI9"/>
<keyword evidence="2 6" id="KW-1003">Cell membrane</keyword>